<evidence type="ECO:0000313" key="1">
    <source>
        <dbReference type="EMBL" id="KAI5673802.1"/>
    </source>
</evidence>
<keyword evidence="2" id="KW-1185">Reference proteome</keyword>
<sequence>MFQDLVPLLQNLQVNPEDMELVLISEKDVGLGIPNYDLSCYARVHSLNPFPLPTFKGSLTDRWGIQDLRVLHIGPVHPGTTPSNHRLTTACYQLHGPFEHISIEMPRIFRPVPTPILENKLLQKNLKDHHSNYEPISTKEICISPKSKTSTSTQQPATQLLQDIAAGFLVQIPNQHHGILEIAPTTQPSLPQREPNTSGGDLRGYFGFLCSGSLDSLHRGGQFFNPDGGSRPLSRTMRILSWNNCGLGQANPANSMGKKSTKGSLKKCSEQTPIHPRTVLEISIPLKLATMGPLKYTLTLYGSFAKRLLTPFSMSGQADILDQANNTSTYFKDITTTHSPTHAPVTPQPMLKWQQPPIHQFKVYIDVVTKPEKEAKGMKLEKIALYVASPPCEGLFRWRGCFRLERVDPLEEGHRPGRVWPNQSTWTLHYALRWDSTTWWRVRRGSTPRLVPWQTWGSELSPWSPTIALHVLLNLGIEAALMCLDSLRLLSCAQNPHVGDKRLRLFESSKEVICSETCSSIGRFRRT</sequence>
<proteinExistence type="predicted"/>
<reference evidence="2" key="1">
    <citation type="journal article" date="2023" name="Nat. Plants">
        <title>Single-cell RNA sequencing provides a high-resolution roadmap for understanding the multicellular compartmentation of specialized metabolism.</title>
        <authorList>
            <person name="Sun S."/>
            <person name="Shen X."/>
            <person name="Li Y."/>
            <person name="Li Y."/>
            <person name="Wang S."/>
            <person name="Li R."/>
            <person name="Zhang H."/>
            <person name="Shen G."/>
            <person name="Guo B."/>
            <person name="Wei J."/>
            <person name="Xu J."/>
            <person name="St-Pierre B."/>
            <person name="Chen S."/>
            <person name="Sun C."/>
        </authorList>
    </citation>
    <scope>NUCLEOTIDE SEQUENCE [LARGE SCALE GENOMIC DNA]</scope>
</reference>
<accession>A0ACC0BMG5</accession>
<dbReference type="EMBL" id="CM044703">
    <property type="protein sequence ID" value="KAI5673802.1"/>
    <property type="molecule type" value="Genomic_DNA"/>
</dbReference>
<evidence type="ECO:0000313" key="2">
    <source>
        <dbReference type="Proteomes" id="UP001060085"/>
    </source>
</evidence>
<protein>
    <submittedName>
        <fullName evidence="1">Uncharacterized protein</fullName>
    </submittedName>
</protein>
<dbReference type="Proteomes" id="UP001060085">
    <property type="component" value="Linkage Group LG03"/>
</dbReference>
<comment type="caution">
    <text evidence="1">The sequence shown here is derived from an EMBL/GenBank/DDBJ whole genome shotgun (WGS) entry which is preliminary data.</text>
</comment>
<gene>
    <name evidence="1" type="ORF">M9H77_14166</name>
</gene>
<name>A0ACC0BMG5_CATRO</name>
<organism evidence="1 2">
    <name type="scientific">Catharanthus roseus</name>
    <name type="common">Madagascar periwinkle</name>
    <name type="synonym">Vinca rosea</name>
    <dbReference type="NCBI Taxonomy" id="4058"/>
    <lineage>
        <taxon>Eukaryota</taxon>
        <taxon>Viridiplantae</taxon>
        <taxon>Streptophyta</taxon>
        <taxon>Embryophyta</taxon>
        <taxon>Tracheophyta</taxon>
        <taxon>Spermatophyta</taxon>
        <taxon>Magnoliopsida</taxon>
        <taxon>eudicotyledons</taxon>
        <taxon>Gunneridae</taxon>
        <taxon>Pentapetalae</taxon>
        <taxon>asterids</taxon>
        <taxon>lamiids</taxon>
        <taxon>Gentianales</taxon>
        <taxon>Apocynaceae</taxon>
        <taxon>Rauvolfioideae</taxon>
        <taxon>Vinceae</taxon>
        <taxon>Catharanthinae</taxon>
        <taxon>Catharanthus</taxon>
    </lineage>
</organism>